<dbReference type="PANTHER" id="PTHR30161:SF1">
    <property type="entry name" value="FLAGELLAR BIOSYNTHESIS PROTEIN FLHA-RELATED"/>
    <property type="match status" value="1"/>
</dbReference>
<comment type="similarity">
    <text evidence="2">Belongs to the FHIPEP (flagella/HR/invasion proteins export pore) family.</text>
</comment>
<evidence type="ECO:0000256" key="5">
    <source>
        <dbReference type="ARBA" id="ARBA00022989"/>
    </source>
</evidence>
<evidence type="ECO:0000256" key="2">
    <source>
        <dbReference type="ARBA" id="ARBA00008835"/>
    </source>
</evidence>
<sequence length="699" mass="75212">MANAAPPTTAGTLLQRSEMLLSLALLGLLVIFLVPLPTLLLDMLLALNLGATILLLLVTLTVRQPLEFSTFPSLLLLLTLYRLALNVATTRLILLHAYAGEIVLAFGQFVVGGSLVVGLVIFLILIVIQFVVITKGAARVSEVAARFTLDAMPGKQMAIDAELNAGIIDETEARRRRQALVRESEFYGTMDGASRFVRGDAIAAIIITAVNLIGGLIIGLTQGMPLAEAVRTYSILTIGDGLITQIPALITATAAGILVTKATSDSSLGQEIGSQIRASAAPLRLGSFILLGLSLMPGLPTIPFILLGTGLYLLSRQWAASTPAPPAAGPPSGGGPQAAPAAPPRSPTEAFVEEFLQTDRLALEIGPGLIPLVMARRGPGLVERIGALRRDLARQSGLWVPAVRLRDNLQLPPTTYRILLNGREVAHAELRPDMWLAIDPGGTPKPPLLGEEAREPVFGLPARWISDTERPRAEAAGYTVVDAASVLITHLGEIVRRHAGELLSREDLKTMLDKVRESSPAVVDELIPTILTMGTVHRVLMLLLQERVPISNLPRILESLATHAVATKDPVELAERVRVDIGRAVVDRFRDSSGRIRVLILDPRVEVELRRSLQGQQLLLDPQRLERLTLKLAAEWRQALARGLEVALLCDASLRRPLRQALVRSLPDLAVIAYQEIPADILMEPVAVIRPEDIGTGGG</sequence>
<keyword evidence="5 8" id="KW-1133">Transmembrane helix</keyword>
<dbReference type="PRINTS" id="PR00949">
    <property type="entry name" value="TYPE3IMAPROT"/>
</dbReference>
<organism evidence="9 10">
    <name type="scientific">Thermogemmata fonticola</name>
    <dbReference type="NCBI Taxonomy" id="2755323"/>
    <lineage>
        <taxon>Bacteria</taxon>
        <taxon>Pseudomonadati</taxon>
        <taxon>Planctomycetota</taxon>
        <taxon>Planctomycetia</taxon>
        <taxon>Gemmatales</taxon>
        <taxon>Gemmataceae</taxon>
        <taxon>Thermogemmata</taxon>
    </lineage>
</organism>
<gene>
    <name evidence="9" type="ORF">H0921_01495</name>
</gene>
<feature type="transmembrane region" description="Helical" evidence="8">
    <location>
        <begin position="74"/>
        <end position="99"/>
    </location>
</feature>
<feature type="region of interest" description="Disordered" evidence="7">
    <location>
        <begin position="323"/>
        <end position="347"/>
    </location>
</feature>
<dbReference type="InterPro" id="IPR042193">
    <property type="entry name" value="FHIPEP_3"/>
</dbReference>
<feature type="transmembrane region" description="Helical" evidence="8">
    <location>
        <begin position="201"/>
        <end position="222"/>
    </location>
</feature>
<dbReference type="PIRSF" id="PIRSF005419">
    <property type="entry name" value="FlhA"/>
    <property type="match status" value="1"/>
</dbReference>
<feature type="transmembrane region" description="Helical" evidence="8">
    <location>
        <begin position="43"/>
        <end position="62"/>
    </location>
</feature>
<dbReference type="AlphaFoldDB" id="A0A7V8VB81"/>
<dbReference type="RefSeq" id="WP_194536246.1">
    <property type="nucleotide sequence ID" value="NZ_JACEFB010000001.1"/>
</dbReference>
<dbReference type="Gene3D" id="1.10.8.540">
    <property type="entry name" value="FHIPEP family, domain 3"/>
    <property type="match status" value="1"/>
</dbReference>
<name>A0A7V8VB81_9BACT</name>
<dbReference type="PROSITE" id="PS00994">
    <property type="entry name" value="FHIPEP"/>
    <property type="match status" value="1"/>
</dbReference>
<feature type="transmembrane region" description="Helical" evidence="8">
    <location>
        <begin position="105"/>
        <end position="132"/>
    </location>
</feature>
<keyword evidence="10" id="KW-1185">Reference proteome</keyword>
<dbReference type="InterPro" id="IPR042194">
    <property type="entry name" value="FHIPEP_1"/>
</dbReference>
<evidence type="ECO:0000256" key="7">
    <source>
        <dbReference type="SAM" id="MobiDB-lite"/>
    </source>
</evidence>
<proteinExistence type="inferred from homology"/>
<dbReference type="GO" id="GO:0044780">
    <property type="term" value="P:bacterial-type flagellum assembly"/>
    <property type="evidence" value="ECO:0007669"/>
    <property type="project" value="TreeGrafter"/>
</dbReference>
<keyword evidence="3" id="KW-1003">Cell membrane</keyword>
<accession>A0A7V8VB81</accession>
<dbReference type="Gene3D" id="3.40.30.60">
    <property type="entry name" value="FHIPEP family, domain 1"/>
    <property type="match status" value="1"/>
</dbReference>
<feature type="transmembrane region" description="Helical" evidence="8">
    <location>
        <begin position="242"/>
        <end position="264"/>
    </location>
</feature>
<dbReference type="GO" id="GO:0009306">
    <property type="term" value="P:protein secretion"/>
    <property type="evidence" value="ECO:0007669"/>
    <property type="project" value="InterPro"/>
</dbReference>
<dbReference type="InterPro" id="IPR025505">
    <property type="entry name" value="FHIPEP_CS"/>
</dbReference>
<dbReference type="Pfam" id="PF00771">
    <property type="entry name" value="FHIPEP"/>
    <property type="match status" value="1"/>
</dbReference>
<comment type="subcellular location">
    <subcellularLocation>
        <location evidence="1">Cell membrane</location>
        <topology evidence="1">Multi-pass membrane protein</topology>
    </subcellularLocation>
</comment>
<feature type="transmembrane region" description="Helical" evidence="8">
    <location>
        <begin position="20"/>
        <end position="37"/>
    </location>
</feature>
<dbReference type="InterPro" id="IPR042196">
    <property type="entry name" value="FHIPEP_4"/>
</dbReference>
<evidence type="ECO:0000256" key="8">
    <source>
        <dbReference type="SAM" id="Phobius"/>
    </source>
</evidence>
<evidence type="ECO:0000256" key="4">
    <source>
        <dbReference type="ARBA" id="ARBA00022692"/>
    </source>
</evidence>
<reference evidence="9 10" key="1">
    <citation type="submission" date="2020-07" db="EMBL/GenBank/DDBJ databases">
        <title>Thermogemmata thermophila gen. nov., sp. nov., a novel moderate thermophilic planctomycete from a Kamchatka hot spring.</title>
        <authorList>
            <person name="Elcheninov A.G."/>
            <person name="Podosokorskaya O.A."/>
            <person name="Kovaleva O.L."/>
            <person name="Novikov A."/>
            <person name="Bonch-Osmolovskaya E.A."/>
            <person name="Toshchakov S.V."/>
            <person name="Kublanov I.V."/>
        </authorList>
    </citation>
    <scope>NUCLEOTIDE SEQUENCE [LARGE SCALE GENOMIC DNA]</scope>
    <source>
        <strain evidence="9 10">2918</strain>
    </source>
</reference>
<evidence type="ECO:0000256" key="1">
    <source>
        <dbReference type="ARBA" id="ARBA00004651"/>
    </source>
</evidence>
<protein>
    <submittedName>
        <fullName evidence="9">FHIPEP family type III secretion protein</fullName>
    </submittedName>
</protein>
<evidence type="ECO:0000256" key="3">
    <source>
        <dbReference type="ARBA" id="ARBA00022475"/>
    </source>
</evidence>
<dbReference type="InterPro" id="IPR001712">
    <property type="entry name" value="T3SS_FHIPEP"/>
</dbReference>
<keyword evidence="4 8" id="KW-0812">Transmembrane</keyword>
<dbReference type="Gene3D" id="3.40.50.12790">
    <property type="entry name" value="FHIPEP family, domain 4"/>
    <property type="match status" value="1"/>
</dbReference>
<dbReference type="EMBL" id="JACEFB010000001">
    <property type="protein sequence ID" value="MBA2224831.1"/>
    <property type="molecule type" value="Genomic_DNA"/>
</dbReference>
<feature type="transmembrane region" description="Helical" evidence="8">
    <location>
        <begin position="285"/>
        <end position="314"/>
    </location>
</feature>
<keyword evidence="6 8" id="KW-0472">Membrane</keyword>
<comment type="caution">
    <text evidence="9">The sequence shown here is derived from an EMBL/GenBank/DDBJ whole genome shotgun (WGS) entry which is preliminary data.</text>
</comment>
<dbReference type="GO" id="GO:0005886">
    <property type="term" value="C:plasma membrane"/>
    <property type="evidence" value="ECO:0007669"/>
    <property type="project" value="UniProtKB-SubCell"/>
</dbReference>
<dbReference type="Proteomes" id="UP000542342">
    <property type="component" value="Unassembled WGS sequence"/>
</dbReference>
<evidence type="ECO:0000313" key="9">
    <source>
        <dbReference type="EMBL" id="MBA2224831.1"/>
    </source>
</evidence>
<dbReference type="PANTHER" id="PTHR30161">
    <property type="entry name" value="FLAGELLAR EXPORT PROTEIN, MEMBRANE FLHA SUBUNIT-RELATED"/>
    <property type="match status" value="1"/>
</dbReference>
<evidence type="ECO:0000256" key="6">
    <source>
        <dbReference type="ARBA" id="ARBA00023136"/>
    </source>
</evidence>
<evidence type="ECO:0000313" key="10">
    <source>
        <dbReference type="Proteomes" id="UP000542342"/>
    </source>
</evidence>